<sequence length="371" mass="40015">MSPNLDAKVSRGMRDGEDLSGDDPSKASNGSTASEMLLAEEIERQKSGITRASLWIWLPGLLSLALLLLLALHFEELKHLVELASVADMRWLLLGAAVQALTYVCAGGVWWLALRHAGYPMRFIGFAPLGLGKLFVDQALPTGGVSGTILVTAGLKNRGIPLRIAFYAMLTGLFTYYSAYLASAVVCFFVIYMDHRMGPVLASTFAVFAVVALFIPLSVIAMKTFGQRFIPKWIARQRIVKILLVEIAEAPLAQFLNRRLFFGAFAFQIAIVVLDAATLWIGFKAIGHEVNVFVAFAGMVAGSIGATIGPAPLGLGTYEGSAVAILAILGVPVAPSITAVILFRGLSFWLPMVPGIWFARRELAFHKNGST</sequence>
<feature type="transmembrane region" description="Helical" evidence="7">
    <location>
        <begin position="321"/>
        <end position="343"/>
    </location>
</feature>
<comment type="caution">
    <text evidence="8">The sequence shown here is derived from an EMBL/GenBank/DDBJ whole genome shotgun (WGS) entry which is preliminary data.</text>
</comment>
<keyword evidence="3 7" id="KW-0812">Transmembrane</keyword>
<dbReference type="EMBL" id="JAAKZH010000004">
    <property type="protein sequence ID" value="NGO64636.1"/>
    <property type="molecule type" value="Genomic_DNA"/>
</dbReference>
<evidence type="ECO:0000313" key="8">
    <source>
        <dbReference type="EMBL" id="NGO64636.1"/>
    </source>
</evidence>
<comment type="subcellular location">
    <subcellularLocation>
        <location evidence="1">Cell membrane</location>
        <topology evidence="1">Multi-pass membrane protein</topology>
    </subcellularLocation>
</comment>
<keyword evidence="2" id="KW-1003">Cell membrane</keyword>
<keyword evidence="4 7" id="KW-1133">Transmembrane helix</keyword>
<feature type="region of interest" description="Disordered" evidence="6">
    <location>
        <begin position="1"/>
        <end position="31"/>
    </location>
</feature>
<dbReference type="RefSeq" id="WP_163903318.1">
    <property type="nucleotide sequence ID" value="NZ_CP048427.1"/>
</dbReference>
<feature type="transmembrane region" description="Helical" evidence="7">
    <location>
        <begin position="262"/>
        <end position="283"/>
    </location>
</feature>
<gene>
    <name evidence="8" type="ORF">G6N76_13260</name>
</gene>
<keyword evidence="9" id="KW-1185">Reference proteome</keyword>
<feature type="transmembrane region" description="Helical" evidence="7">
    <location>
        <begin position="164"/>
        <end position="193"/>
    </location>
</feature>
<evidence type="ECO:0000256" key="6">
    <source>
        <dbReference type="SAM" id="MobiDB-lite"/>
    </source>
</evidence>
<evidence type="ECO:0000256" key="7">
    <source>
        <dbReference type="SAM" id="Phobius"/>
    </source>
</evidence>
<accession>A0A6M1SCY7</accession>
<feature type="transmembrane region" description="Helical" evidence="7">
    <location>
        <begin position="290"/>
        <end position="309"/>
    </location>
</feature>
<dbReference type="Proteomes" id="UP000477849">
    <property type="component" value="Unassembled WGS sequence"/>
</dbReference>
<dbReference type="InterPro" id="IPR022791">
    <property type="entry name" value="L-PG_synthase/AglD"/>
</dbReference>
<evidence type="ECO:0000256" key="3">
    <source>
        <dbReference type="ARBA" id="ARBA00022692"/>
    </source>
</evidence>
<dbReference type="PANTHER" id="PTHR39087">
    <property type="entry name" value="UPF0104 MEMBRANE PROTEIN MJ1595"/>
    <property type="match status" value="1"/>
</dbReference>
<feature type="transmembrane region" description="Helical" evidence="7">
    <location>
        <begin position="205"/>
        <end position="226"/>
    </location>
</feature>
<feature type="transmembrane region" description="Helical" evidence="7">
    <location>
        <begin position="54"/>
        <end position="72"/>
    </location>
</feature>
<keyword evidence="5 7" id="KW-0472">Membrane</keyword>
<evidence type="ECO:0000256" key="1">
    <source>
        <dbReference type="ARBA" id="ARBA00004651"/>
    </source>
</evidence>
<dbReference type="AlphaFoldDB" id="A0A6M1SCY7"/>
<proteinExistence type="predicted"/>
<protein>
    <submittedName>
        <fullName evidence="8">Flippase-like domain-containing protein</fullName>
    </submittedName>
</protein>
<evidence type="ECO:0000256" key="2">
    <source>
        <dbReference type="ARBA" id="ARBA00022475"/>
    </source>
</evidence>
<dbReference type="PANTHER" id="PTHR39087:SF2">
    <property type="entry name" value="UPF0104 MEMBRANE PROTEIN MJ1595"/>
    <property type="match status" value="1"/>
</dbReference>
<dbReference type="Pfam" id="PF03706">
    <property type="entry name" value="LPG_synthase_TM"/>
    <property type="match status" value="1"/>
</dbReference>
<evidence type="ECO:0000313" key="9">
    <source>
        <dbReference type="Proteomes" id="UP000477849"/>
    </source>
</evidence>
<feature type="compositionally biased region" description="Basic and acidic residues" evidence="6">
    <location>
        <begin position="8"/>
        <end position="17"/>
    </location>
</feature>
<dbReference type="GO" id="GO:0005886">
    <property type="term" value="C:plasma membrane"/>
    <property type="evidence" value="ECO:0007669"/>
    <property type="project" value="UniProtKB-SubCell"/>
</dbReference>
<name>A0A6M1SCY7_9HYPH</name>
<evidence type="ECO:0000256" key="4">
    <source>
        <dbReference type="ARBA" id="ARBA00022989"/>
    </source>
</evidence>
<organism evidence="8 9">
    <name type="scientific">Rhizobium daejeonense</name>
    <dbReference type="NCBI Taxonomy" id="240521"/>
    <lineage>
        <taxon>Bacteria</taxon>
        <taxon>Pseudomonadati</taxon>
        <taxon>Pseudomonadota</taxon>
        <taxon>Alphaproteobacteria</taxon>
        <taxon>Hyphomicrobiales</taxon>
        <taxon>Rhizobiaceae</taxon>
        <taxon>Rhizobium/Agrobacterium group</taxon>
        <taxon>Rhizobium</taxon>
    </lineage>
</organism>
<feature type="transmembrane region" description="Helical" evidence="7">
    <location>
        <begin position="92"/>
        <end position="114"/>
    </location>
</feature>
<evidence type="ECO:0000256" key="5">
    <source>
        <dbReference type="ARBA" id="ARBA00023136"/>
    </source>
</evidence>
<reference evidence="8 9" key="1">
    <citation type="submission" date="2020-02" db="EMBL/GenBank/DDBJ databases">
        <title>Genome sequence of the type strain CCBAU10050 of Rhizobium daejeonense.</title>
        <authorList>
            <person name="Gao J."/>
            <person name="Sun J."/>
        </authorList>
    </citation>
    <scope>NUCLEOTIDE SEQUENCE [LARGE SCALE GENOMIC DNA]</scope>
    <source>
        <strain evidence="8 9">CCBAU10050</strain>
    </source>
</reference>